<keyword evidence="1" id="KW-0808">Transferase</keyword>
<name>A0A7X8YGY7_9VIBR</name>
<protein>
    <submittedName>
        <fullName evidence="1">Glycosyltransferase family 2 protein</fullName>
    </submittedName>
</protein>
<dbReference type="GO" id="GO:0016740">
    <property type="term" value="F:transferase activity"/>
    <property type="evidence" value="ECO:0007669"/>
    <property type="project" value="UniProtKB-KW"/>
</dbReference>
<accession>A0A7X8YGY7</accession>
<dbReference type="EMBL" id="JABAIK010000010">
    <property type="protein sequence ID" value="NLS13538.1"/>
    <property type="molecule type" value="Genomic_DNA"/>
</dbReference>
<evidence type="ECO:0000313" key="2">
    <source>
        <dbReference type="Proteomes" id="UP000535589"/>
    </source>
</evidence>
<dbReference type="SUPFAM" id="SSF53448">
    <property type="entry name" value="Nucleotide-diphospho-sugar transferases"/>
    <property type="match status" value="1"/>
</dbReference>
<organism evidence="1 2">
    <name type="scientific">Vibrio agarilyticus</name>
    <dbReference type="NCBI Taxonomy" id="2726741"/>
    <lineage>
        <taxon>Bacteria</taxon>
        <taxon>Pseudomonadati</taxon>
        <taxon>Pseudomonadota</taxon>
        <taxon>Gammaproteobacteria</taxon>
        <taxon>Vibrionales</taxon>
        <taxon>Vibrionaceae</taxon>
        <taxon>Vibrio</taxon>
    </lineage>
</organism>
<gene>
    <name evidence="1" type="ORF">HGP28_11610</name>
</gene>
<dbReference type="Proteomes" id="UP000535589">
    <property type="component" value="Unassembled WGS sequence"/>
</dbReference>
<sequence>MKYIKPILLIGFNRPKEIKKVLDKVSLIKPAKLYIAIDGPREGNVRDAEKQAEIRKLVEKIDWAGDVQTRFSKTNRGCKYGVVSAIDWVFENEEEAIILEDDCVPHVSFFTFCEHMLDKYRDVKNVLQIGGTNPLSSVGSSDGYYLSKYNRIWGWATWKECWLNNDPEISFWPEVRKQNILFNIFEEKEAKLWQKIFDDVYDKKIDTWDYQWFLCKLLRGFTVIPEVNLISNVGFGADATHTFNEESHLANLKTGEFLLPKQPRDDFYLDYRRDAEWSKIITASNVSIWSRCINKIRRLIDK</sequence>
<proteinExistence type="predicted"/>
<comment type="caution">
    <text evidence="1">The sequence shown here is derived from an EMBL/GenBank/DDBJ whole genome shotgun (WGS) entry which is preliminary data.</text>
</comment>
<dbReference type="InterPro" id="IPR029044">
    <property type="entry name" value="Nucleotide-diphossugar_trans"/>
</dbReference>
<dbReference type="RefSeq" id="WP_168836633.1">
    <property type="nucleotide sequence ID" value="NZ_JABAIK010000010.1"/>
</dbReference>
<evidence type="ECO:0000313" key="1">
    <source>
        <dbReference type="EMBL" id="NLS13538.1"/>
    </source>
</evidence>
<dbReference type="Gene3D" id="3.90.550.10">
    <property type="entry name" value="Spore Coat Polysaccharide Biosynthesis Protein SpsA, Chain A"/>
    <property type="match status" value="1"/>
</dbReference>
<reference evidence="1 2" key="1">
    <citation type="submission" date="2020-04" db="EMBL/GenBank/DDBJ databases">
        <title>Vibrio sp. SM6, a novel species isolated from seawater.</title>
        <authorList>
            <person name="Wang X."/>
        </authorList>
    </citation>
    <scope>NUCLEOTIDE SEQUENCE [LARGE SCALE GENOMIC DNA]</scope>
    <source>
        <strain evidence="1 2">SM6</strain>
    </source>
</reference>
<dbReference type="AlphaFoldDB" id="A0A7X8YGY7"/>
<keyword evidence="2" id="KW-1185">Reference proteome</keyword>